<feature type="transmembrane region" description="Helical" evidence="1">
    <location>
        <begin position="12"/>
        <end position="30"/>
    </location>
</feature>
<reference evidence="2 3" key="1">
    <citation type="submission" date="2023-12" db="EMBL/GenBank/DDBJ databases">
        <title>Baltic Sea Cyanobacteria.</title>
        <authorList>
            <person name="Delbaje E."/>
            <person name="Fewer D.P."/>
            <person name="Shishido T.K."/>
        </authorList>
    </citation>
    <scope>NUCLEOTIDE SEQUENCE [LARGE SCALE GENOMIC DNA]</scope>
    <source>
        <strain evidence="2 3">UHCC-0300</strain>
    </source>
</reference>
<gene>
    <name evidence="2" type="ORF">VB620_12900</name>
</gene>
<accession>A0ABU5UFC5</accession>
<dbReference type="Gene3D" id="2.60.40.1120">
    <property type="entry name" value="Carboxypeptidase-like, regulatory domain"/>
    <property type="match status" value="1"/>
</dbReference>
<evidence type="ECO:0000313" key="3">
    <source>
        <dbReference type="Proteomes" id="UP001302120"/>
    </source>
</evidence>
<dbReference type="Proteomes" id="UP001302120">
    <property type="component" value="Unassembled WGS sequence"/>
</dbReference>
<keyword evidence="3" id="KW-1185">Reference proteome</keyword>
<dbReference type="EMBL" id="JAYGHG010000020">
    <property type="protein sequence ID" value="MEA5582236.1"/>
    <property type="molecule type" value="Genomic_DNA"/>
</dbReference>
<dbReference type="RefSeq" id="WP_323196559.1">
    <property type="nucleotide sequence ID" value="NZ_JAYGHG010000020.1"/>
</dbReference>
<keyword evidence="1" id="KW-0472">Membrane</keyword>
<keyword evidence="1" id="KW-0812">Transmembrane</keyword>
<proteinExistence type="predicted"/>
<sequence length="136" mass="14999">MQLLNNLPNWAKALFVFIAIVAGIAGYESLQKTSQTATDSSNQVSTSSDLQNISLTVLTRDSQPIPNVEVKIISDGPPDSKMTDRNGYTEVQIPTRRTAQITLIRQGFKTARETINLTTDPNTTRILYLDADNSQN</sequence>
<keyword evidence="1" id="KW-1133">Transmembrane helix</keyword>
<evidence type="ECO:0000256" key="1">
    <source>
        <dbReference type="SAM" id="Phobius"/>
    </source>
</evidence>
<organism evidence="2 3">
    <name type="scientific">Nodularia harveyana UHCC-0300</name>
    <dbReference type="NCBI Taxonomy" id="2974287"/>
    <lineage>
        <taxon>Bacteria</taxon>
        <taxon>Bacillati</taxon>
        <taxon>Cyanobacteriota</taxon>
        <taxon>Cyanophyceae</taxon>
        <taxon>Nostocales</taxon>
        <taxon>Nodulariaceae</taxon>
        <taxon>Nodularia</taxon>
    </lineage>
</organism>
<name>A0ABU5UFC5_9CYAN</name>
<protein>
    <recommendedName>
        <fullName evidence="4">Carboxypeptidase regulatory-like domain-containing protein</fullName>
    </recommendedName>
</protein>
<evidence type="ECO:0000313" key="2">
    <source>
        <dbReference type="EMBL" id="MEA5582236.1"/>
    </source>
</evidence>
<dbReference type="InterPro" id="IPR008969">
    <property type="entry name" value="CarboxyPept-like_regulatory"/>
</dbReference>
<comment type="caution">
    <text evidence="2">The sequence shown here is derived from an EMBL/GenBank/DDBJ whole genome shotgun (WGS) entry which is preliminary data.</text>
</comment>
<evidence type="ECO:0008006" key="4">
    <source>
        <dbReference type="Google" id="ProtNLM"/>
    </source>
</evidence>
<dbReference type="SUPFAM" id="SSF49464">
    <property type="entry name" value="Carboxypeptidase regulatory domain-like"/>
    <property type="match status" value="1"/>
</dbReference>